<evidence type="ECO:0008006" key="3">
    <source>
        <dbReference type="Google" id="ProtNLM"/>
    </source>
</evidence>
<comment type="caution">
    <text evidence="1">The sequence shown here is derived from an EMBL/GenBank/DDBJ whole genome shotgun (WGS) entry which is preliminary data.</text>
</comment>
<dbReference type="InterPro" id="IPR029032">
    <property type="entry name" value="AhpD-like"/>
</dbReference>
<dbReference type="Proteomes" id="UP000627446">
    <property type="component" value="Unassembled WGS sequence"/>
</dbReference>
<sequence length="54" mass="5812">MSVTVSLSPLQSETPDMMKAFSALAQTGRKDGTLDKEPKKIITHALRIAAHCEG</sequence>
<evidence type="ECO:0000313" key="1">
    <source>
        <dbReference type="EMBL" id="MBC3880427.1"/>
    </source>
</evidence>
<reference evidence="1" key="1">
    <citation type="submission" date="2020-08" db="EMBL/GenBank/DDBJ databases">
        <title>Novel species isolated from subtropical streams in China.</title>
        <authorList>
            <person name="Lu H."/>
        </authorList>
    </citation>
    <scope>NUCLEOTIDE SEQUENCE</scope>
    <source>
        <strain evidence="1">LX22W</strain>
    </source>
</reference>
<keyword evidence="2" id="KW-1185">Reference proteome</keyword>
<gene>
    <name evidence="1" type="ORF">H8K36_03505</name>
</gene>
<protein>
    <recommendedName>
        <fullName evidence="3">Carboxymuconolactone decarboxylase-like domain-containing protein</fullName>
    </recommendedName>
</protein>
<dbReference type="EMBL" id="JACOFZ010000001">
    <property type="protein sequence ID" value="MBC3880427.1"/>
    <property type="molecule type" value="Genomic_DNA"/>
</dbReference>
<organism evidence="1 2">
    <name type="scientific">Undibacterium nitidum</name>
    <dbReference type="NCBI Taxonomy" id="2762298"/>
    <lineage>
        <taxon>Bacteria</taxon>
        <taxon>Pseudomonadati</taxon>
        <taxon>Pseudomonadota</taxon>
        <taxon>Betaproteobacteria</taxon>
        <taxon>Burkholderiales</taxon>
        <taxon>Oxalobacteraceae</taxon>
        <taxon>Undibacterium</taxon>
    </lineage>
</organism>
<proteinExistence type="predicted"/>
<name>A0A923KSL7_9BURK</name>
<dbReference type="Gene3D" id="1.20.1290.10">
    <property type="entry name" value="AhpD-like"/>
    <property type="match status" value="1"/>
</dbReference>
<dbReference type="AlphaFoldDB" id="A0A923KSL7"/>
<accession>A0A923KSL7</accession>
<evidence type="ECO:0000313" key="2">
    <source>
        <dbReference type="Proteomes" id="UP000627446"/>
    </source>
</evidence>
<dbReference type="SUPFAM" id="SSF69118">
    <property type="entry name" value="AhpD-like"/>
    <property type="match status" value="1"/>
</dbReference>